<accession>A0A9D1FGY0</accession>
<name>A0A9D1FGY0_9BACT</name>
<comment type="caution">
    <text evidence="1">The sequence shown here is derived from an EMBL/GenBank/DDBJ whole genome shotgun (WGS) entry which is preliminary data.</text>
</comment>
<evidence type="ECO:0000313" key="1">
    <source>
        <dbReference type="EMBL" id="HIS73487.1"/>
    </source>
</evidence>
<gene>
    <name evidence="1" type="ORF">IAA86_00540</name>
</gene>
<organism evidence="1 2">
    <name type="scientific">Candidatus Galligastranaerophilus intestinavium</name>
    <dbReference type="NCBI Taxonomy" id="2840836"/>
    <lineage>
        <taxon>Bacteria</taxon>
        <taxon>Candidatus Galligastranaerophilus</taxon>
    </lineage>
</organism>
<proteinExistence type="predicted"/>
<dbReference type="AlphaFoldDB" id="A0A9D1FGY0"/>
<dbReference type="EMBL" id="DVJQ01000005">
    <property type="protein sequence ID" value="HIS73487.1"/>
    <property type="molecule type" value="Genomic_DNA"/>
</dbReference>
<protein>
    <submittedName>
        <fullName evidence="1">Uncharacterized protein</fullName>
    </submittedName>
</protein>
<reference evidence="1" key="1">
    <citation type="submission" date="2020-10" db="EMBL/GenBank/DDBJ databases">
        <authorList>
            <person name="Gilroy R."/>
        </authorList>
    </citation>
    <scope>NUCLEOTIDE SEQUENCE</scope>
    <source>
        <strain evidence="1">CHK152-2871</strain>
    </source>
</reference>
<reference evidence="1" key="2">
    <citation type="journal article" date="2021" name="PeerJ">
        <title>Extensive microbial diversity within the chicken gut microbiome revealed by metagenomics and culture.</title>
        <authorList>
            <person name="Gilroy R."/>
            <person name="Ravi A."/>
            <person name="Getino M."/>
            <person name="Pursley I."/>
            <person name="Horton D.L."/>
            <person name="Alikhan N.F."/>
            <person name="Baker D."/>
            <person name="Gharbi K."/>
            <person name="Hall N."/>
            <person name="Watson M."/>
            <person name="Adriaenssens E.M."/>
            <person name="Foster-Nyarko E."/>
            <person name="Jarju S."/>
            <person name="Secka A."/>
            <person name="Antonio M."/>
            <person name="Oren A."/>
            <person name="Chaudhuri R.R."/>
            <person name="La Ragione R."/>
            <person name="Hildebrand F."/>
            <person name="Pallen M.J."/>
        </authorList>
    </citation>
    <scope>NUCLEOTIDE SEQUENCE</scope>
    <source>
        <strain evidence="1">CHK152-2871</strain>
    </source>
</reference>
<evidence type="ECO:0000313" key="2">
    <source>
        <dbReference type="Proteomes" id="UP000886865"/>
    </source>
</evidence>
<dbReference type="Proteomes" id="UP000886865">
    <property type="component" value="Unassembled WGS sequence"/>
</dbReference>
<sequence>MKNIPTKGKTLPSRDIFYDSASLSSGKAVKQVQGDRHRVNKVYQTLKQVQGDRRVSQGDGLIK</sequence>